<gene>
    <name evidence="7" type="ORF">ACFQJ9_05045</name>
</gene>
<dbReference type="CDD" id="cd07729">
    <property type="entry name" value="AHL_lactonase_MBL-fold"/>
    <property type="match status" value="1"/>
</dbReference>
<evidence type="ECO:0000313" key="7">
    <source>
        <dbReference type="EMBL" id="MFC7198792.1"/>
    </source>
</evidence>
<organism evidence="7 8">
    <name type="scientific">Halospeciosus flavus</name>
    <dbReference type="NCBI Taxonomy" id="3032283"/>
    <lineage>
        <taxon>Archaea</taxon>
        <taxon>Methanobacteriati</taxon>
        <taxon>Methanobacteriota</taxon>
        <taxon>Stenosarchaea group</taxon>
        <taxon>Halobacteria</taxon>
        <taxon>Halobacteriales</taxon>
        <taxon>Halobacteriaceae</taxon>
        <taxon>Halospeciosus</taxon>
    </lineage>
</organism>
<dbReference type="GO" id="GO:0016787">
    <property type="term" value="F:hydrolase activity"/>
    <property type="evidence" value="ECO:0007669"/>
    <property type="project" value="UniProtKB-KW"/>
</dbReference>
<keyword evidence="5" id="KW-0862">Zinc</keyword>
<keyword evidence="8" id="KW-1185">Reference proteome</keyword>
<keyword evidence="4" id="KW-0378">Hydrolase</keyword>
<comment type="caution">
    <text evidence="7">The sequence shown here is derived from an EMBL/GenBank/DDBJ whole genome shotgun (WGS) entry which is preliminary data.</text>
</comment>
<evidence type="ECO:0000256" key="4">
    <source>
        <dbReference type="ARBA" id="ARBA00022801"/>
    </source>
</evidence>
<dbReference type="InterPro" id="IPR051013">
    <property type="entry name" value="MBL_superfamily_lactonases"/>
</dbReference>
<dbReference type="Proteomes" id="UP001596447">
    <property type="component" value="Unassembled WGS sequence"/>
</dbReference>
<evidence type="ECO:0000313" key="8">
    <source>
        <dbReference type="Proteomes" id="UP001596447"/>
    </source>
</evidence>
<sequence>MGDSVELYAFNSGDWEYEYSSMMRLQRPGDSYPSLCPFYLIDHPEATVLVDTGVSHDLVENPAEYGAYGAPHFEAFAADEIHTEEFRPASEQIRDVGVDPEDVDFVVMTHLHLDHAGDVDSFPEAEFLVQQDELAYAWWPADPIQRKLYVEGDFGVLRSPEFDVTAIEGHHDLFGDGSVECVPTPGHTAGHQSVVVELDEAGTVVLGGDVAFTDEAVERDLQPPFAWDTEEALRSTRRLRDLVRREDADCYLAHDREHHEALPTPPESLE</sequence>
<dbReference type="InterPro" id="IPR001279">
    <property type="entry name" value="Metallo-B-lactamas"/>
</dbReference>
<evidence type="ECO:0000259" key="6">
    <source>
        <dbReference type="SMART" id="SM00849"/>
    </source>
</evidence>
<feature type="domain" description="Metallo-beta-lactamase" evidence="6">
    <location>
        <begin position="35"/>
        <end position="254"/>
    </location>
</feature>
<evidence type="ECO:0000256" key="3">
    <source>
        <dbReference type="ARBA" id="ARBA00022723"/>
    </source>
</evidence>
<keyword evidence="3" id="KW-0479">Metal-binding</keyword>
<dbReference type="RefSeq" id="WP_279528750.1">
    <property type="nucleotide sequence ID" value="NZ_CP122312.1"/>
</dbReference>
<proteinExistence type="inferred from homology"/>
<dbReference type="GO" id="GO:0046872">
    <property type="term" value="F:metal ion binding"/>
    <property type="evidence" value="ECO:0007669"/>
    <property type="project" value="UniProtKB-KW"/>
</dbReference>
<dbReference type="SUPFAM" id="SSF56281">
    <property type="entry name" value="Metallo-hydrolase/oxidoreductase"/>
    <property type="match status" value="1"/>
</dbReference>
<accession>A0ABD5Z0W0</accession>
<dbReference type="EMBL" id="JBHTAR010000011">
    <property type="protein sequence ID" value="MFC7198792.1"/>
    <property type="molecule type" value="Genomic_DNA"/>
</dbReference>
<evidence type="ECO:0000256" key="5">
    <source>
        <dbReference type="ARBA" id="ARBA00022833"/>
    </source>
</evidence>
<dbReference type="Pfam" id="PF00753">
    <property type="entry name" value="Lactamase_B"/>
    <property type="match status" value="1"/>
</dbReference>
<dbReference type="PANTHER" id="PTHR42978">
    <property type="entry name" value="QUORUM-QUENCHING LACTONASE YTNP-RELATED-RELATED"/>
    <property type="match status" value="1"/>
</dbReference>
<dbReference type="InterPro" id="IPR036866">
    <property type="entry name" value="RibonucZ/Hydroxyglut_hydro"/>
</dbReference>
<name>A0ABD5Z0W0_9EURY</name>
<comment type="cofactor">
    <cofactor evidence="1">
        <name>Zn(2+)</name>
        <dbReference type="ChEBI" id="CHEBI:29105"/>
    </cofactor>
</comment>
<comment type="similarity">
    <text evidence="2">Belongs to the metallo-beta-lactamase superfamily.</text>
</comment>
<protein>
    <submittedName>
        <fullName evidence="7">N-acyl homoserine lactonase family protein</fullName>
    </submittedName>
</protein>
<dbReference type="Gene3D" id="3.60.15.10">
    <property type="entry name" value="Ribonuclease Z/Hydroxyacylglutathione hydrolase-like"/>
    <property type="match status" value="1"/>
</dbReference>
<reference evidence="7 8" key="1">
    <citation type="journal article" date="2019" name="Int. J. Syst. Evol. Microbiol.">
        <title>The Global Catalogue of Microorganisms (GCM) 10K type strain sequencing project: providing services to taxonomists for standard genome sequencing and annotation.</title>
        <authorList>
            <consortium name="The Broad Institute Genomics Platform"/>
            <consortium name="The Broad Institute Genome Sequencing Center for Infectious Disease"/>
            <person name="Wu L."/>
            <person name="Ma J."/>
        </authorList>
    </citation>
    <scope>NUCLEOTIDE SEQUENCE [LARGE SCALE GENOMIC DNA]</scope>
    <source>
        <strain evidence="7 8">XZGYJ-43</strain>
    </source>
</reference>
<dbReference type="AlphaFoldDB" id="A0ABD5Z0W0"/>
<dbReference type="PANTHER" id="PTHR42978:SF2">
    <property type="entry name" value="102 KBASES UNSTABLE REGION: FROM 1 TO 119443"/>
    <property type="match status" value="1"/>
</dbReference>
<evidence type="ECO:0000256" key="1">
    <source>
        <dbReference type="ARBA" id="ARBA00001947"/>
    </source>
</evidence>
<dbReference type="SMART" id="SM00849">
    <property type="entry name" value="Lactamase_B"/>
    <property type="match status" value="1"/>
</dbReference>
<evidence type="ECO:0000256" key="2">
    <source>
        <dbReference type="ARBA" id="ARBA00007749"/>
    </source>
</evidence>